<evidence type="ECO:0000259" key="1">
    <source>
        <dbReference type="Pfam" id="PF14033"/>
    </source>
</evidence>
<dbReference type="Proteomes" id="UP000602905">
    <property type="component" value="Unassembled WGS sequence"/>
</dbReference>
<gene>
    <name evidence="2" type="ORF">RHS03_06324</name>
</gene>
<dbReference type="PANTHER" id="PTHR33119">
    <property type="entry name" value="IFI3P"/>
    <property type="match status" value="1"/>
</dbReference>
<dbReference type="InterPro" id="IPR025340">
    <property type="entry name" value="DUF4246"/>
</dbReference>
<name>A0A8H7HPL7_9AGAM</name>
<proteinExistence type="predicted"/>
<evidence type="ECO:0000313" key="3">
    <source>
        <dbReference type="Proteomes" id="UP000602905"/>
    </source>
</evidence>
<dbReference type="PANTHER" id="PTHR33119:SF1">
    <property type="entry name" value="FE2OG DIOXYGENASE DOMAIN-CONTAINING PROTEIN"/>
    <property type="match status" value="1"/>
</dbReference>
<feature type="domain" description="DUF4246" evidence="1">
    <location>
        <begin position="22"/>
        <end position="93"/>
    </location>
</feature>
<protein>
    <recommendedName>
        <fullName evidence="1">DUF4246 domain-containing protein</fullName>
    </recommendedName>
</protein>
<dbReference type="OrthoDB" id="415532at2759"/>
<organism evidence="2 3">
    <name type="scientific">Rhizoctonia solani</name>
    <dbReference type="NCBI Taxonomy" id="456999"/>
    <lineage>
        <taxon>Eukaryota</taxon>
        <taxon>Fungi</taxon>
        <taxon>Dikarya</taxon>
        <taxon>Basidiomycota</taxon>
        <taxon>Agaricomycotina</taxon>
        <taxon>Agaricomycetes</taxon>
        <taxon>Cantharellales</taxon>
        <taxon>Ceratobasidiaceae</taxon>
        <taxon>Rhizoctonia</taxon>
    </lineage>
</organism>
<sequence length="166" mass="18740">MTRCVPPRANTYRVPTKIYLPGSDPPVNKLGSVITCQDRYTAVPTPYQHRASPFELADKSRPEHRKIVALPLVDSALQRPSATVVPLQQKEWRVLPIATNLILKAAFGKFSPKTIDRINTFAGGFMTQTEAEAYRLELMDGRKAFMGEKDEKFMMVPFHMCMHGCD</sequence>
<dbReference type="AlphaFoldDB" id="A0A8H7HPL7"/>
<accession>A0A8H7HPL7</accession>
<dbReference type="Pfam" id="PF14033">
    <property type="entry name" value="DUF4246"/>
    <property type="match status" value="1"/>
</dbReference>
<dbReference type="InterPro" id="IPR049192">
    <property type="entry name" value="DUF4246_C"/>
</dbReference>
<reference evidence="2" key="1">
    <citation type="submission" date="2020-09" db="EMBL/GenBank/DDBJ databases">
        <title>Comparative genome analyses of four rice-infecting Rhizoctonia solani isolates reveal extensive enrichment of homogalacturonan modification genes.</title>
        <authorList>
            <person name="Lee D.-Y."/>
            <person name="Jeon J."/>
            <person name="Kim K.-T."/>
            <person name="Cheong K."/>
            <person name="Song H."/>
            <person name="Choi G."/>
            <person name="Ko J."/>
            <person name="Opiyo S.O."/>
            <person name="Zuo S."/>
            <person name="Madhav S."/>
            <person name="Lee Y.-H."/>
            <person name="Wang G.-L."/>
        </authorList>
    </citation>
    <scope>NUCLEOTIDE SEQUENCE</scope>
    <source>
        <strain evidence="2">AG1-IA WGL</strain>
    </source>
</reference>
<evidence type="ECO:0000313" key="2">
    <source>
        <dbReference type="EMBL" id="KAF8702912.1"/>
    </source>
</evidence>
<feature type="non-terminal residue" evidence="2">
    <location>
        <position position="1"/>
    </location>
</feature>
<dbReference type="EMBL" id="JACYCD010000097">
    <property type="protein sequence ID" value="KAF8702912.1"/>
    <property type="molecule type" value="Genomic_DNA"/>
</dbReference>
<comment type="caution">
    <text evidence="2">The sequence shown here is derived from an EMBL/GenBank/DDBJ whole genome shotgun (WGS) entry which is preliminary data.</text>
</comment>